<keyword evidence="1" id="KW-0479">Metal-binding</keyword>
<reference evidence="6 7" key="1">
    <citation type="submission" date="2020-01" db="EMBL/GenBank/DDBJ databases">
        <authorList>
            <person name="Palmer J.M."/>
        </authorList>
    </citation>
    <scope>NUCLEOTIDE SEQUENCE [LARGE SCALE GENOMIC DNA]</scope>
    <source>
        <strain evidence="6 7">TWF970</strain>
    </source>
</reference>
<evidence type="ECO:0000313" key="6">
    <source>
        <dbReference type="EMBL" id="KAF3291271.1"/>
    </source>
</evidence>
<dbReference type="OrthoDB" id="5952526at2759"/>
<accession>A0A7C8VKH1</accession>
<dbReference type="PROSITE" id="PS50865">
    <property type="entry name" value="ZF_MYND_2"/>
    <property type="match status" value="1"/>
</dbReference>
<gene>
    <name evidence="6" type="ORF">TWF970_000493</name>
</gene>
<dbReference type="Proteomes" id="UP000474640">
    <property type="component" value="Unassembled WGS sequence"/>
</dbReference>
<dbReference type="Pfam" id="PF01753">
    <property type="entry name" value="zf-MYND"/>
    <property type="match status" value="1"/>
</dbReference>
<organism evidence="6 7">
    <name type="scientific">Orbilia oligospora</name>
    <name type="common">Nematode-trapping fungus</name>
    <name type="synonym">Arthrobotrys oligospora</name>
    <dbReference type="NCBI Taxonomy" id="2813651"/>
    <lineage>
        <taxon>Eukaryota</taxon>
        <taxon>Fungi</taxon>
        <taxon>Dikarya</taxon>
        <taxon>Ascomycota</taxon>
        <taxon>Pezizomycotina</taxon>
        <taxon>Orbiliomycetes</taxon>
        <taxon>Orbiliales</taxon>
        <taxon>Orbiliaceae</taxon>
        <taxon>Orbilia</taxon>
    </lineage>
</organism>
<dbReference type="SUPFAM" id="SSF144232">
    <property type="entry name" value="HIT/MYND zinc finger-like"/>
    <property type="match status" value="1"/>
</dbReference>
<evidence type="ECO:0000256" key="3">
    <source>
        <dbReference type="ARBA" id="ARBA00022833"/>
    </source>
</evidence>
<evidence type="ECO:0000256" key="4">
    <source>
        <dbReference type="PROSITE-ProRule" id="PRU00134"/>
    </source>
</evidence>
<evidence type="ECO:0000256" key="2">
    <source>
        <dbReference type="ARBA" id="ARBA00022771"/>
    </source>
</evidence>
<protein>
    <recommendedName>
        <fullName evidence="5">MYND-type domain-containing protein</fullName>
    </recommendedName>
</protein>
<sequence>MPTPPHRKISQRACDFCAITESPTTRLLRCSGCQASYYCNKTHQAADRPRHKTGCKTVKKARETYETEDQKLRNFQGDIMTPSHPFENCIGHFWGILETRDYMRARYDFVDTIMQVFGATGGRIDVVRSSLEHLLDMLRLCRGDNMGVRDVVPGLYIRLGRDQEAYDFLKWWGTTAKQDTYDWGDTESSYLDVMNADALEEPVGGWKGKWIDLSHAVAVVLIKVRILIDLQAAQNTTRALHGTIPQEIIDLIRDEIGSSGIVGSHPDILRGDTEKLASVVETIKAQIKELYKDINEYCPDFWPMFLGNPQAAANQRPGAYTHGSKEEARLAIGYSIASWTETAGAFDTIKALGLSSS</sequence>
<dbReference type="Gene3D" id="6.10.140.2220">
    <property type="match status" value="1"/>
</dbReference>
<dbReference type="AlphaFoldDB" id="A0A7C8VKH1"/>
<keyword evidence="2 4" id="KW-0863">Zinc-finger</keyword>
<keyword evidence="3" id="KW-0862">Zinc</keyword>
<name>A0A7C8VKH1_ORBOL</name>
<dbReference type="GO" id="GO:0008270">
    <property type="term" value="F:zinc ion binding"/>
    <property type="evidence" value="ECO:0007669"/>
    <property type="project" value="UniProtKB-KW"/>
</dbReference>
<dbReference type="PROSITE" id="PS01360">
    <property type="entry name" value="ZF_MYND_1"/>
    <property type="match status" value="1"/>
</dbReference>
<feature type="domain" description="MYND-type" evidence="5">
    <location>
        <begin position="14"/>
        <end position="55"/>
    </location>
</feature>
<evidence type="ECO:0000259" key="5">
    <source>
        <dbReference type="PROSITE" id="PS50865"/>
    </source>
</evidence>
<evidence type="ECO:0000313" key="7">
    <source>
        <dbReference type="Proteomes" id="UP000474640"/>
    </source>
</evidence>
<comment type="caution">
    <text evidence="6">The sequence shown here is derived from an EMBL/GenBank/DDBJ whole genome shotgun (WGS) entry which is preliminary data.</text>
</comment>
<evidence type="ECO:0000256" key="1">
    <source>
        <dbReference type="ARBA" id="ARBA00022723"/>
    </source>
</evidence>
<dbReference type="InterPro" id="IPR002893">
    <property type="entry name" value="Znf_MYND"/>
</dbReference>
<proteinExistence type="predicted"/>
<dbReference type="EMBL" id="JAABOJ010000001">
    <property type="protein sequence ID" value="KAF3291271.1"/>
    <property type="molecule type" value="Genomic_DNA"/>
</dbReference>